<accession>A0A226BVW5</accession>
<dbReference type="InterPro" id="IPR006656">
    <property type="entry name" value="Mopterin_OxRdtase"/>
</dbReference>
<dbReference type="SUPFAM" id="SSF53706">
    <property type="entry name" value="Formate dehydrogenase/DMSO reductase, domains 1-3"/>
    <property type="match status" value="1"/>
</dbReference>
<dbReference type="Gene3D" id="2.20.25.90">
    <property type="entry name" value="ADC-like domains"/>
    <property type="match status" value="1"/>
</dbReference>
<organism evidence="5 6">
    <name type="scientific">Natranaerobius trueperi</name>
    <dbReference type="NCBI Taxonomy" id="759412"/>
    <lineage>
        <taxon>Bacteria</taxon>
        <taxon>Bacillati</taxon>
        <taxon>Bacillota</taxon>
        <taxon>Clostridia</taxon>
        <taxon>Natranaerobiales</taxon>
        <taxon>Natranaerobiaceae</taxon>
        <taxon>Natranaerobius</taxon>
    </lineage>
</organism>
<keyword evidence="1" id="KW-0479">Metal-binding</keyword>
<evidence type="ECO:0000313" key="5">
    <source>
        <dbReference type="EMBL" id="OWZ83041.1"/>
    </source>
</evidence>
<dbReference type="SMART" id="SM00926">
    <property type="entry name" value="Molybdop_Fe4S4"/>
    <property type="match status" value="1"/>
</dbReference>
<dbReference type="PANTHER" id="PTHR43742:SF6">
    <property type="entry name" value="OXIDOREDUCTASE YYAE-RELATED"/>
    <property type="match status" value="1"/>
</dbReference>
<evidence type="ECO:0000259" key="4">
    <source>
        <dbReference type="PROSITE" id="PS51669"/>
    </source>
</evidence>
<dbReference type="GO" id="GO:0016491">
    <property type="term" value="F:oxidoreductase activity"/>
    <property type="evidence" value="ECO:0007669"/>
    <property type="project" value="InterPro"/>
</dbReference>
<feature type="domain" description="4Fe-4S Mo/W bis-MGD-type" evidence="4">
    <location>
        <begin position="4"/>
        <end position="61"/>
    </location>
</feature>
<dbReference type="Pfam" id="PF04879">
    <property type="entry name" value="Molybdop_Fe4S4"/>
    <property type="match status" value="1"/>
</dbReference>
<evidence type="ECO:0000313" key="6">
    <source>
        <dbReference type="Proteomes" id="UP000214588"/>
    </source>
</evidence>
<dbReference type="EMBL" id="NIQC01000029">
    <property type="protein sequence ID" value="OWZ83041.1"/>
    <property type="molecule type" value="Genomic_DNA"/>
</dbReference>
<keyword evidence="2" id="KW-0408">Iron</keyword>
<keyword evidence="3" id="KW-0411">Iron-sulfur</keyword>
<comment type="caution">
    <text evidence="5">The sequence shown here is derived from an EMBL/GenBank/DDBJ whole genome shotgun (WGS) entry which is preliminary data.</text>
</comment>
<dbReference type="GO" id="GO:0051536">
    <property type="term" value="F:iron-sulfur cluster binding"/>
    <property type="evidence" value="ECO:0007669"/>
    <property type="project" value="UniProtKB-KW"/>
</dbReference>
<evidence type="ECO:0000256" key="2">
    <source>
        <dbReference type="ARBA" id="ARBA00023004"/>
    </source>
</evidence>
<dbReference type="PANTHER" id="PTHR43742">
    <property type="entry name" value="TRIMETHYLAMINE-N-OXIDE REDUCTASE"/>
    <property type="match status" value="1"/>
</dbReference>
<protein>
    <recommendedName>
        <fullName evidence="4">4Fe-4S Mo/W bis-MGD-type domain-containing protein</fullName>
    </recommendedName>
</protein>
<dbReference type="Pfam" id="PF00384">
    <property type="entry name" value="Molybdopterin"/>
    <property type="match status" value="1"/>
</dbReference>
<keyword evidence="6" id="KW-1185">Reference proteome</keyword>
<name>A0A226BVW5_9FIRM</name>
<dbReference type="Gene3D" id="3.40.50.740">
    <property type="match status" value="1"/>
</dbReference>
<dbReference type="GO" id="GO:0046872">
    <property type="term" value="F:metal ion binding"/>
    <property type="evidence" value="ECO:0007669"/>
    <property type="project" value="UniProtKB-KW"/>
</dbReference>
<dbReference type="InterPro" id="IPR006963">
    <property type="entry name" value="Mopterin_OxRdtase_4Fe-4S_dom"/>
</dbReference>
<proteinExistence type="predicted"/>
<evidence type="ECO:0000256" key="3">
    <source>
        <dbReference type="ARBA" id="ARBA00023014"/>
    </source>
</evidence>
<reference evidence="5 6" key="1">
    <citation type="submission" date="2017-06" db="EMBL/GenBank/DDBJ databases">
        <title>Draft Genome Sequence of Natranaerobius trueperi halophilic, alkalithermophilic bacteria from soda lakes.</title>
        <authorList>
            <person name="Zhao B."/>
        </authorList>
    </citation>
    <scope>NUCLEOTIDE SEQUENCE [LARGE SCALE GENOMIC DNA]</scope>
    <source>
        <strain evidence="5 6">DSM 18760</strain>
    </source>
</reference>
<gene>
    <name evidence="5" type="ORF">CDO51_10790</name>
</gene>
<dbReference type="Gene3D" id="3.40.228.10">
    <property type="entry name" value="Dimethylsulfoxide Reductase, domain 2"/>
    <property type="match status" value="1"/>
</dbReference>
<evidence type="ECO:0000256" key="1">
    <source>
        <dbReference type="ARBA" id="ARBA00022723"/>
    </source>
</evidence>
<sequence length="341" mass="38213">MYMSPTFESTCPLNCWDLCGLNVTVENNKVIDIKGQKNHRITKGFICQKGKKFVKRIYDSDRLTNPLLKGNESWNEISWDKAIKIISSKLQDCINNDSRSILFYSDSAHGGVLKNLESRFFNALGNVTVPRGTLCWSAGMKAQDLDFGLSVSHDYSDILNSNLVLIWGRNPSDTSIHQMYYIKLAQKNGTKVIVIDPRKTRTAKQADEYISLKPGTDGALALAMANHIITNNYHDNKFISRYVKGFKTFKKHIEKYTPKWASKETGIDENKIKELAYEYANLGSSSILIGYGIQRYTNSANTVRSIDSLAAITGNIGIPGGGANYANKQVTNFIDIPLLTW</sequence>
<dbReference type="AlphaFoldDB" id="A0A226BVW5"/>
<dbReference type="PROSITE" id="PS51669">
    <property type="entry name" value="4FE4S_MOW_BIS_MGD"/>
    <property type="match status" value="1"/>
</dbReference>
<dbReference type="InterPro" id="IPR050612">
    <property type="entry name" value="Prok_Mopterin_Oxidored"/>
</dbReference>
<dbReference type="Proteomes" id="UP000214588">
    <property type="component" value="Unassembled WGS sequence"/>
</dbReference>